<organism evidence="1 2">
    <name type="scientific">Meloidogyne enterolobii</name>
    <name type="common">Root-knot nematode worm</name>
    <name type="synonym">Meloidogyne mayaguensis</name>
    <dbReference type="NCBI Taxonomy" id="390850"/>
    <lineage>
        <taxon>Eukaryota</taxon>
        <taxon>Metazoa</taxon>
        <taxon>Ecdysozoa</taxon>
        <taxon>Nematoda</taxon>
        <taxon>Chromadorea</taxon>
        <taxon>Rhabditida</taxon>
        <taxon>Tylenchina</taxon>
        <taxon>Tylenchomorpha</taxon>
        <taxon>Tylenchoidea</taxon>
        <taxon>Meloidogynidae</taxon>
        <taxon>Meloidogyninae</taxon>
        <taxon>Meloidogyne</taxon>
    </lineage>
</organism>
<keyword evidence="2" id="KW-1185">Reference proteome</keyword>
<dbReference type="Proteomes" id="UP001497535">
    <property type="component" value="Unassembled WGS sequence"/>
</dbReference>
<name>A0ACB0Y5I7_MELEN</name>
<evidence type="ECO:0000313" key="2">
    <source>
        <dbReference type="Proteomes" id="UP001497535"/>
    </source>
</evidence>
<accession>A0ACB0Y5I7</accession>
<sequence>MSKEDGKAGNSPLKIVNSKTNGLTKPTNDIKKLLKSNKKIDVNEAQKLLNETAAALKADQKASNDAMKNMRKKIKSVEKELEDAIAKAEKSNSNEDWANVDRISVKASRTGVEAAKLGRQIAENAEKGMDAVKEMKELENLMNKQGEGKRNSLYFKAECKLIHIAAQTSATFAYPICDKIQKHGIGNGINGRHGCFCGEYYPFHIKQNIVMEAIDAIDRELNRCLSSLTTTTTKQKCLVGEANIMPTNILSSQAAEGVKGQINLAKEAINIAGPIINKGKEAARNAILKGGEYGGAAIGASLGSAFGPIGTAAGGFVGKFVGKHVAGAAADYLLKDGGVVDKISNKFSSWFG</sequence>
<evidence type="ECO:0000313" key="1">
    <source>
        <dbReference type="EMBL" id="CAK5032798.1"/>
    </source>
</evidence>
<proteinExistence type="predicted"/>
<dbReference type="EMBL" id="CAVMJV010000006">
    <property type="protein sequence ID" value="CAK5032798.1"/>
    <property type="molecule type" value="Genomic_DNA"/>
</dbReference>
<comment type="caution">
    <text evidence="1">The sequence shown here is derived from an EMBL/GenBank/DDBJ whole genome shotgun (WGS) entry which is preliminary data.</text>
</comment>
<gene>
    <name evidence="1" type="ORF">MENTE1834_LOCUS7957</name>
</gene>
<protein>
    <submittedName>
        <fullName evidence="1">Uncharacterized protein</fullName>
    </submittedName>
</protein>
<reference evidence="1" key="1">
    <citation type="submission" date="2023-11" db="EMBL/GenBank/DDBJ databases">
        <authorList>
            <person name="Poullet M."/>
        </authorList>
    </citation>
    <scope>NUCLEOTIDE SEQUENCE</scope>
    <source>
        <strain evidence="1">E1834</strain>
    </source>
</reference>